<evidence type="ECO:0000313" key="1">
    <source>
        <dbReference type="EMBL" id="KAJ8897419.1"/>
    </source>
</evidence>
<dbReference type="Proteomes" id="UP001159363">
    <property type="component" value="Chromosome 1"/>
</dbReference>
<gene>
    <name evidence="1" type="ORF">PR048_002765</name>
</gene>
<keyword evidence="2" id="KW-1185">Reference proteome</keyword>
<organism evidence="1 2">
    <name type="scientific">Dryococelus australis</name>
    <dbReference type="NCBI Taxonomy" id="614101"/>
    <lineage>
        <taxon>Eukaryota</taxon>
        <taxon>Metazoa</taxon>
        <taxon>Ecdysozoa</taxon>
        <taxon>Arthropoda</taxon>
        <taxon>Hexapoda</taxon>
        <taxon>Insecta</taxon>
        <taxon>Pterygota</taxon>
        <taxon>Neoptera</taxon>
        <taxon>Polyneoptera</taxon>
        <taxon>Phasmatodea</taxon>
        <taxon>Verophasmatodea</taxon>
        <taxon>Anareolatae</taxon>
        <taxon>Phasmatidae</taxon>
        <taxon>Eurycanthinae</taxon>
        <taxon>Dryococelus</taxon>
    </lineage>
</organism>
<name>A0ABQ9IL99_9NEOP</name>
<feature type="non-terminal residue" evidence="1">
    <location>
        <position position="505"/>
    </location>
</feature>
<sequence>MAPYRKRDYAHLNLVVLAGLRAPLRHRVVSFFRLRPAICHSHVNCFMVPSEGMGRGQRLRGVRTTAVAAAEGGLRSAALLIKYQKADLYLSTTQQITLCTNTEVISQPMFLRWTRLLSQEKCFWKSRQVGLQILRLEVGGTSQTVPHQDELGSIPGRVTPGFSQVGFVPNYAASRRVYSGISRFPRTCIPELLHSHLISPLSTLQDLVFKSRPNLSTHFQTITHLSLNGPLAARAPKVISNHTSPACQVLPQHKAGALVGHTLWPDKALEICREDGPLKGKRTTRAAEHEAKALPTWLGAEPKGARRGQDTPTSGPRMRVAEHSGVTATCCSERQPGSRGLKGGLQSSHSSRAEYIVEVSLCWLGTVCLWRRSRYLRPLVYLELLEQADFCRHKFCTNQTVPFNQILFLTGGPRWLSDYHALLPLRRTGLNPRPGHRTFASGNRAGRCRWSAGLFGDLPFSPSNDSGAVPFSLQSPSSALKTSLLRAAKISSLILSLLKKNTNLS</sequence>
<protein>
    <submittedName>
        <fullName evidence="1">Uncharacterized protein</fullName>
    </submittedName>
</protein>
<comment type="caution">
    <text evidence="1">The sequence shown here is derived from an EMBL/GenBank/DDBJ whole genome shotgun (WGS) entry which is preliminary data.</text>
</comment>
<reference evidence="1 2" key="1">
    <citation type="submission" date="2023-02" db="EMBL/GenBank/DDBJ databases">
        <title>LHISI_Scaffold_Assembly.</title>
        <authorList>
            <person name="Stuart O.P."/>
            <person name="Cleave R."/>
            <person name="Magrath M.J.L."/>
            <person name="Mikheyev A.S."/>
        </authorList>
    </citation>
    <scope>NUCLEOTIDE SEQUENCE [LARGE SCALE GENOMIC DNA]</scope>
    <source>
        <strain evidence="1">Daus_M_001</strain>
        <tissue evidence="1">Leg muscle</tissue>
    </source>
</reference>
<evidence type="ECO:0000313" key="2">
    <source>
        <dbReference type="Proteomes" id="UP001159363"/>
    </source>
</evidence>
<proteinExistence type="predicted"/>
<accession>A0ABQ9IL99</accession>
<dbReference type="EMBL" id="JARBHB010000001">
    <property type="protein sequence ID" value="KAJ8897419.1"/>
    <property type="molecule type" value="Genomic_DNA"/>
</dbReference>